<evidence type="ECO:0000256" key="1">
    <source>
        <dbReference type="ARBA" id="ARBA00004370"/>
    </source>
</evidence>
<comment type="subcellular location">
    <subcellularLocation>
        <location evidence="1">Membrane</location>
    </subcellularLocation>
</comment>
<dbReference type="AlphaFoldDB" id="A0A8H3EPL1"/>
<keyword evidence="8" id="KW-1185">Reference proteome</keyword>
<gene>
    <name evidence="7" type="ORF">GOMPHAMPRED_004836</name>
</gene>
<reference evidence="7" key="1">
    <citation type="submission" date="2021-03" db="EMBL/GenBank/DDBJ databases">
        <authorList>
            <person name="Tagirdzhanova G."/>
        </authorList>
    </citation>
    <scope>NUCLEOTIDE SEQUENCE</scope>
</reference>
<dbReference type="InterPro" id="IPR006694">
    <property type="entry name" value="Fatty_acid_hydroxylase"/>
</dbReference>
<dbReference type="Pfam" id="PF04116">
    <property type="entry name" value="FA_hydroxylase"/>
    <property type="match status" value="1"/>
</dbReference>
<evidence type="ECO:0000256" key="2">
    <source>
        <dbReference type="ARBA" id="ARBA00022692"/>
    </source>
</evidence>
<protein>
    <recommendedName>
        <fullName evidence="6">Fatty acid hydroxylase domain-containing protein</fullName>
    </recommendedName>
</protein>
<dbReference type="GO" id="GO:0008610">
    <property type="term" value="P:lipid biosynthetic process"/>
    <property type="evidence" value="ECO:0007669"/>
    <property type="project" value="InterPro"/>
</dbReference>
<sequence length="278" mass="31867">MNSTIETSDATSGSVETFWRSLYLQYATKPGLLEFYILQVVQLLFFWIPASILLALDLLFPNWSNSHKIQAERFQPTTAQIRHCIWHVFCNTLVGAAISFGIAYTTSFQKPLYTISLELPTIGEVLVDFTIASFAREILFYTSHRLLHHKKIYKHIHKQHHLFVAPMSFASQYAHPFEHIVANTLPILVPLAIRKAHILSFSIYFAWALTETACAHSGYDFFTFPILGTMHDLHHEKFNVNFGGMGWLDWACGTGRWYRDGRKAPETVVALEESKKLN</sequence>
<evidence type="ECO:0000256" key="5">
    <source>
        <dbReference type="SAM" id="Phobius"/>
    </source>
</evidence>
<feature type="domain" description="Fatty acid hydroxylase" evidence="6">
    <location>
        <begin position="130"/>
        <end position="254"/>
    </location>
</feature>
<evidence type="ECO:0000256" key="3">
    <source>
        <dbReference type="ARBA" id="ARBA00022989"/>
    </source>
</evidence>
<dbReference type="GO" id="GO:0005506">
    <property type="term" value="F:iron ion binding"/>
    <property type="evidence" value="ECO:0007669"/>
    <property type="project" value="InterPro"/>
</dbReference>
<accession>A0A8H3EPL1</accession>
<dbReference type="EMBL" id="CAJPDQ010000003">
    <property type="protein sequence ID" value="CAF9906651.1"/>
    <property type="molecule type" value="Genomic_DNA"/>
</dbReference>
<dbReference type="PANTHER" id="PTHR11863">
    <property type="entry name" value="STEROL DESATURASE"/>
    <property type="match status" value="1"/>
</dbReference>
<feature type="transmembrane region" description="Helical" evidence="5">
    <location>
        <begin position="84"/>
        <end position="104"/>
    </location>
</feature>
<comment type="caution">
    <text evidence="7">The sequence shown here is derived from an EMBL/GenBank/DDBJ whole genome shotgun (WGS) entry which is preliminary data.</text>
</comment>
<dbReference type="OrthoDB" id="408954at2759"/>
<evidence type="ECO:0000313" key="7">
    <source>
        <dbReference type="EMBL" id="CAF9906651.1"/>
    </source>
</evidence>
<keyword evidence="3 5" id="KW-1133">Transmembrane helix</keyword>
<keyword evidence="4 5" id="KW-0472">Membrane</keyword>
<dbReference type="InterPro" id="IPR050307">
    <property type="entry name" value="Sterol_Desaturase_Related"/>
</dbReference>
<dbReference type="GO" id="GO:0016491">
    <property type="term" value="F:oxidoreductase activity"/>
    <property type="evidence" value="ECO:0007669"/>
    <property type="project" value="InterPro"/>
</dbReference>
<dbReference type="GO" id="GO:0016020">
    <property type="term" value="C:membrane"/>
    <property type="evidence" value="ECO:0007669"/>
    <property type="project" value="UniProtKB-SubCell"/>
</dbReference>
<proteinExistence type="predicted"/>
<dbReference type="Proteomes" id="UP000664169">
    <property type="component" value="Unassembled WGS sequence"/>
</dbReference>
<name>A0A8H3EPL1_9LECA</name>
<evidence type="ECO:0000313" key="8">
    <source>
        <dbReference type="Proteomes" id="UP000664169"/>
    </source>
</evidence>
<evidence type="ECO:0000259" key="6">
    <source>
        <dbReference type="Pfam" id="PF04116"/>
    </source>
</evidence>
<organism evidence="7 8">
    <name type="scientific">Gomphillus americanus</name>
    <dbReference type="NCBI Taxonomy" id="1940652"/>
    <lineage>
        <taxon>Eukaryota</taxon>
        <taxon>Fungi</taxon>
        <taxon>Dikarya</taxon>
        <taxon>Ascomycota</taxon>
        <taxon>Pezizomycotina</taxon>
        <taxon>Lecanoromycetes</taxon>
        <taxon>OSLEUM clade</taxon>
        <taxon>Ostropomycetidae</taxon>
        <taxon>Ostropales</taxon>
        <taxon>Graphidaceae</taxon>
        <taxon>Gomphilloideae</taxon>
        <taxon>Gomphillus</taxon>
    </lineage>
</organism>
<feature type="transmembrane region" description="Helical" evidence="5">
    <location>
        <begin position="36"/>
        <end position="63"/>
    </location>
</feature>
<keyword evidence="2 5" id="KW-0812">Transmembrane</keyword>
<evidence type="ECO:0000256" key="4">
    <source>
        <dbReference type="ARBA" id="ARBA00023136"/>
    </source>
</evidence>